<dbReference type="EMBL" id="JAQIFT010000053">
    <property type="protein sequence ID" value="MDA3732681.1"/>
    <property type="molecule type" value="Genomic_DNA"/>
</dbReference>
<dbReference type="InterPro" id="IPR003251">
    <property type="entry name" value="Rr_diiron-bd_dom"/>
</dbReference>
<reference evidence="3" key="1">
    <citation type="journal article" date="2023" name="Int. J. Syst. Evol. Microbiol.">
        <title>&lt;i&gt;Holtiella tumoricola&lt;/i&gt; gen. nov. sp. nov., isolated from a human clinical sample.</title>
        <authorList>
            <person name="Allen-Vercoe E."/>
            <person name="Daigneault M.C."/>
            <person name="Vancuren S.J."/>
            <person name="Cochrane K."/>
            <person name="O'Neal L.L."/>
            <person name="Sankaranarayanan K."/>
            <person name="Lawson P.A."/>
        </authorList>
    </citation>
    <scope>NUCLEOTIDE SEQUENCE</scope>
    <source>
        <strain evidence="3">CC70A</strain>
    </source>
</reference>
<comment type="cofactor">
    <cofactor evidence="1">
        <name>Fe(3+)</name>
        <dbReference type="ChEBI" id="CHEBI:29034"/>
    </cofactor>
</comment>
<keyword evidence="4" id="KW-1185">Reference proteome</keyword>
<evidence type="ECO:0000313" key="4">
    <source>
        <dbReference type="Proteomes" id="UP001169242"/>
    </source>
</evidence>
<dbReference type="Gene3D" id="1.20.1260.10">
    <property type="match status" value="1"/>
</dbReference>
<feature type="domain" description="Ferritin-like diiron" evidence="2">
    <location>
        <begin position="2"/>
        <end position="133"/>
    </location>
</feature>
<dbReference type="SUPFAM" id="SSF57802">
    <property type="entry name" value="Rubredoxin-like"/>
    <property type="match status" value="1"/>
</dbReference>
<evidence type="ECO:0000313" key="3">
    <source>
        <dbReference type="EMBL" id="MDA3732681.1"/>
    </source>
</evidence>
<dbReference type="InterPro" id="IPR052364">
    <property type="entry name" value="Rubrerythrin"/>
</dbReference>
<dbReference type="RefSeq" id="WP_053985735.1">
    <property type="nucleotide sequence ID" value="NZ_JAQIFT010000053.1"/>
</dbReference>
<dbReference type="PROSITE" id="PS50905">
    <property type="entry name" value="FERRITIN_LIKE"/>
    <property type="match status" value="1"/>
</dbReference>
<evidence type="ECO:0000259" key="2">
    <source>
        <dbReference type="PROSITE" id="PS50905"/>
    </source>
</evidence>
<dbReference type="CDD" id="cd01041">
    <property type="entry name" value="Rubrerythrin"/>
    <property type="match status" value="1"/>
</dbReference>
<dbReference type="PANTHER" id="PTHR43865:SF1">
    <property type="entry name" value="RUBRERYTHRIN-RELATED"/>
    <property type="match status" value="1"/>
</dbReference>
<accession>A0AA42DQ44</accession>
<dbReference type="InterPro" id="IPR009078">
    <property type="entry name" value="Ferritin-like_SF"/>
</dbReference>
<protein>
    <submittedName>
        <fullName evidence="3">Rubrerythrin family protein</fullName>
    </submittedName>
</protein>
<dbReference type="AlphaFoldDB" id="A0AA42DQ44"/>
<dbReference type="Pfam" id="PF02915">
    <property type="entry name" value="Rubrerythrin"/>
    <property type="match status" value="2"/>
</dbReference>
<dbReference type="Proteomes" id="UP001169242">
    <property type="component" value="Unassembled WGS sequence"/>
</dbReference>
<dbReference type="GO" id="GO:0046872">
    <property type="term" value="F:metal ion binding"/>
    <property type="evidence" value="ECO:0007669"/>
    <property type="project" value="InterPro"/>
</dbReference>
<dbReference type="InterPro" id="IPR009040">
    <property type="entry name" value="Ferritin-like_diiron"/>
</dbReference>
<comment type="caution">
    <text evidence="3">The sequence shown here is derived from an EMBL/GenBank/DDBJ whole genome shotgun (WGS) entry which is preliminary data.</text>
</comment>
<dbReference type="Gene3D" id="2.20.28.10">
    <property type="match status" value="1"/>
</dbReference>
<sequence length="172" mass="20088">MNLKGTQTEKNLKAALAGESMARNRYTFFAERAREEGIDEAAEFFERLAKNEKEHARLWFKLLYGEALDTMENMKIAAQGEHEEWTDMYVRFADQAREEGFHEIAKLFTEVKRIERNHERENIKIMQRIQSGEEKKKEVESNLWVCGHCGFSIESSDRLEACPLCKHTIIGL</sequence>
<organism evidence="3 4">
    <name type="scientific">Holtiella tumoricola</name>
    <dbReference type="NCBI Taxonomy" id="3018743"/>
    <lineage>
        <taxon>Bacteria</taxon>
        <taxon>Bacillati</taxon>
        <taxon>Bacillota</taxon>
        <taxon>Clostridia</taxon>
        <taxon>Lachnospirales</taxon>
        <taxon>Cellulosilyticaceae</taxon>
        <taxon>Holtiella</taxon>
    </lineage>
</organism>
<name>A0AA42DQ44_9FIRM</name>
<evidence type="ECO:0000256" key="1">
    <source>
        <dbReference type="ARBA" id="ARBA00001965"/>
    </source>
</evidence>
<proteinExistence type="predicted"/>
<dbReference type="GO" id="GO:0016491">
    <property type="term" value="F:oxidoreductase activity"/>
    <property type="evidence" value="ECO:0007669"/>
    <property type="project" value="InterPro"/>
</dbReference>
<dbReference type="PANTHER" id="PTHR43865">
    <property type="entry name" value="RUBRERYTHRIN-RELATED"/>
    <property type="match status" value="1"/>
</dbReference>
<dbReference type="InterPro" id="IPR012347">
    <property type="entry name" value="Ferritin-like"/>
</dbReference>
<gene>
    <name evidence="3" type="ORF">PBV87_14405</name>
</gene>
<dbReference type="SUPFAM" id="SSF47240">
    <property type="entry name" value="Ferritin-like"/>
    <property type="match status" value="1"/>
</dbReference>